<gene>
    <name evidence="1" type="ORF">scyTo_0004136</name>
</gene>
<evidence type="ECO:0000313" key="2">
    <source>
        <dbReference type="Proteomes" id="UP000288216"/>
    </source>
</evidence>
<dbReference type="EMBL" id="BFAA01001197">
    <property type="protein sequence ID" value="GCB61669.1"/>
    <property type="molecule type" value="Genomic_DNA"/>
</dbReference>
<comment type="caution">
    <text evidence="1">The sequence shown here is derived from an EMBL/GenBank/DDBJ whole genome shotgun (WGS) entry which is preliminary data.</text>
</comment>
<sequence>MIVMMYLFDERHRDSDSSLELQYYTAVLAAMMLIQEQAVPHFDTFAFGVLLLPQVNEEDCAEARLYPVGLCSKCRGPQGGRAGWGGRWKIQPREKVQAWIGNGQGKAEGQKALLPRFILYKI</sequence>
<name>A0A401NLE4_SCYTO</name>
<evidence type="ECO:0000313" key="1">
    <source>
        <dbReference type="EMBL" id="GCB61669.1"/>
    </source>
</evidence>
<organism evidence="1 2">
    <name type="scientific">Scyliorhinus torazame</name>
    <name type="common">Cloudy catshark</name>
    <name type="synonym">Catulus torazame</name>
    <dbReference type="NCBI Taxonomy" id="75743"/>
    <lineage>
        <taxon>Eukaryota</taxon>
        <taxon>Metazoa</taxon>
        <taxon>Chordata</taxon>
        <taxon>Craniata</taxon>
        <taxon>Vertebrata</taxon>
        <taxon>Chondrichthyes</taxon>
        <taxon>Elasmobranchii</taxon>
        <taxon>Galeomorphii</taxon>
        <taxon>Galeoidea</taxon>
        <taxon>Carcharhiniformes</taxon>
        <taxon>Scyliorhinidae</taxon>
        <taxon>Scyliorhinus</taxon>
    </lineage>
</organism>
<accession>A0A401NLE4</accession>
<dbReference type="AlphaFoldDB" id="A0A401NLE4"/>
<reference evidence="1 2" key="1">
    <citation type="journal article" date="2018" name="Nat. Ecol. Evol.">
        <title>Shark genomes provide insights into elasmobranch evolution and the origin of vertebrates.</title>
        <authorList>
            <person name="Hara Y"/>
            <person name="Yamaguchi K"/>
            <person name="Onimaru K"/>
            <person name="Kadota M"/>
            <person name="Koyanagi M"/>
            <person name="Keeley SD"/>
            <person name="Tatsumi K"/>
            <person name="Tanaka K"/>
            <person name="Motone F"/>
            <person name="Kageyama Y"/>
            <person name="Nozu R"/>
            <person name="Adachi N"/>
            <person name="Nishimura O"/>
            <person name="Nakagawa R"/>
            <person name="Tanegashima C"/>
            <person name="Kiyatake I"/>
            <person name="Matsumoto R"/>
            <person name="Murakumo K"/>
            <person name="Nishida K"/>
            <person name="Terakita A"/>
            <person name="Kuratani S"/>
            <person name="Sato K"/>
            <person name="Hyodo S Kuraku.S."/>
        </authorList>
    </citation>
    <scope>NUCLEOTIDE SEQUENCE [LARGE SCALE GENOMIC DNA]</scope>
</reference>
<keyword evidence="2" id="KW-1185">Reference proteome</keyword>
<protein>
    <submittedName>
        <fullName evidence="1">Uncharacterized protein</fullName>
    </submittedName>
</protein>
<proteinExistence type="predicted"/>
<dbReference type="Proteomes" id="UP000288216">
    <property type="component" value="Unassembled WGS sequence"/>
</dbReference>